<evidence type="ECO:0000256" key="1">
    <source>
        <dbReference type="SAM" id="Phobius"/>
    </source>
</evidence>
<name>A0ABQ3G446_9BURK</name>
<sequence>MSLAMLADAVLVLHVAIVLFVVGGLVLVVGGNLAGWVWVNHWWLRLLHLGTIGFVVAEAWLGITCPLTTWEMALRLAAGQPAHAGGFLQHWLQRLLYWDAPAWVFTLAYTLFGLAVAWAWWRWPPRRSA</sequence>
<comment type="caution">
    <text evidence="2">The sequence shown here is derived from an EMBL/GenBank/DDBJ whole genome shotgun (WGS) entry which is preliminary data.</text>
</comment>
<keyword evidence="1" id="KW-0472">Membrane</keyword>
<feature type="transmembrane region" description="Helical" evidence="1">
    <location>
        <begin position="100"/>
        <end position="121"/>
    </location>
</feature>
<gene>
    <name evidence="2" type="ORF">GCM10007320_35900</name>
</gene>
<dbReference type="InterPro" id="IPR021218">
    <property type="entry name" value="DUF2784"/>
</dbReference>
<reference evidence="3" key="1">
    <citation type="journal article" date="2019" name="Int. J. Syst. Evol. Microbiol.">
        <title>The Global Catalogue of Microorganisms (GCM) 10K type strain sequencing project: providing services to taxonomists for standard genome sequencing and annotation.</title>
        <authorList>
            <consortium name="The Broad Institute Genomics Platform"/>
            <consortium name="The Broad Institute Genome Sequencing Center for Infectious Disease"/>
            <person name="Wu L."/>
            <person name="Ma J."/>
        </authorList>
    </citation>
    <scope>NUCLEOTIDE SEQUENCE [LARGE SCALE GENOMIC DNA]</scope>
    <source>
        <strain evidence="3">KCTC 23314</strain>
    </source>
</reference>
<accession>A0ABQ3G446</accession>
<dbReference type="Pfam" id="PF10861">
    <property type="entry name" value="DUF2784"/>
    <property type="match status" value="1"/>
</dbReference>
<feature type="transmembrane region" description="Helical" evidence="1">
    <location>
        <begin position="12"/>
        <end position="39"/>
    </location>
</feature>
<dbReference type="RefSeq" id="WP_189688308.1">
    <property type="nucleotide sequence ID" value="NZ_BMYK01000011.1"/>
</dbReference>
<organism evidence="2 3">
    <name type="scientific">Pseudorhodoferax aquiterrae</name>
    <dbReference type="NCBI Taxonomy" id="747304"/>
    <lineage>
        <taxon>Bacteria</taxon>
        <taxon>Pseudomonadati</taxon>
        <taxon>Pseudomonadota</taxon>
        <taxon>Betaproteobacteria</taxon>
        <taxon>Burkholderiales</taxon>
        <taxon>Comamonadaceae</taxon>
    </lineage>
</organism>
<protein>
    <recommendedName>
        <fullName evidence="4">DUF2784 domain-containing protein</fullName>
    </recommendedName>
</protein>
<proteinExistence type="predicted"/>
<keyword evidence="1" id="KW-0812">Transmembrane</keyword>
<dbReference type="Proteomes" id="UP000626210">
    <property type="component" value="Unassembled WGS sequence"/>
</dbReference>
<evidence type="ECO:0008006" key="4">
    <source>
        <dbReference type="Google" id="ProtNLM"/>
    </source>
</evidence>
<evidence type="ECO:0000313" key="2">
    <source>
        <dbReference type="EMBL" id="GHC88762.1"/>
    </source>
</evidence>
<dbReference type="EMBL" id="BMYK01000011">
    <property type="protein sequence ID" value="GHC88762.1"/>
    <property type="molecule type" value="Genomic_DNA"/>
</dbReference>
<evidence type="ECO:0000313" key="3">
    <source>
        <dbReference type="Proteomes" id="UP000626210"/>
    </source>
</evidence>
<feature type="transmembrane region" description="Helical" evidence="1">
    <location>
        <begin position="46"/>
        <end position="63"/>
    </location>
</feature>
<keyword evidence="1" id="KW-1133">Transmembrane helix</keyword>
<keyword evidence="3" id="KW-1185">Reference proteome</keyword>